<sequence>MKIAKLGIASWWILSQFGNALAAQQGLRGVNESNGTLVVGEEALRVQAVHQRRDAATTSSDRLRHTSRFRWLATLGKRHFHLAKRDTNGCQNVWEDSETTVPCDESDWVVASANELEDSRQVVVQLDESESSLTDESDERYSAADEEVVDEEDILARGAQDDLGDDEVEEDYYGGSSDDGRSTENECASRDDKNAQPENQDQHSSSDGWRAESHDHSPASDNYLSAPDDDDAQANDDYFSAPDDNE</sequence>
<dbReference type="AlphaFoldDB" id="A0A2X0LYM3"/>
<keyword evidence="4" id="KW-1185">Reference proteome</keyword>
<dbReference type="EMBL" id="FQNC01000016">
    <property type="protein sequence ID" value="SGY19310.1"/>
    <property type="molecule type" value="Genomic_DNA"/>
</dbReference>
<feature type="compositionally biased region" description="Acidic residues" evidence="1">
    <location>
        <begin position="127"/>
        <end position="153"/>
    </location>
</feature>
<reference evidence="3 4" key="1">
    <citation type="submission" date="2016-11" db="EMBL/GenBank/DDBJ databases">
        <authorList>
            <person name="Jaros S."/>
            <person name="Januszkiewicz K."/>
            <person name="Wedrychowicz H."/>
        </authorList>
    </citation>
    <scope>NUCLEOTIDE SEQUENCE [LARGE SCALE GENOMIC DNA]</scope>
</reference>
<feature type="compositionally biased region" description="Polar residues" evidence="1">
    <location>
        <begin position="196"/>
        <end position="207"/>
    </location>
</feature>
<feature type="signal peptide" evidence="2">
    <location>
        <begin position="1"/>
        <end position="22"/>
    </location>
</feature>
<dbReference type="Proteomes" id="UP000249464">
    <property type="component" value="Unassembled WGS sequence"/>
</dbReference>
<feature type="compositionally biased region" description="Acidic residues" evidence="1">
    <location>
        <begin position="162"/>
        <end position="172"/>
    </location>
</feature>
<feature type="chain" id="PRO_5016024593" evidence="2">
    <location>
        <begin position="23"/>
        <end position="246"/>
    </location>
</feature>
<keyword evidence="2" id="KW-0732">Signal</keyword>
<gene>
    <name evidence="3" type="primary">BQ5605_C014g07612</name>
    <name evidence="3" type="ORF">BQ5605_C014G07612</name>
</gene>
<evidence type="ECO:0000256" key="2">
    <source>
        <dbReference type="SAM" id="SignalP"/>
    </source>
</evidence>
<feature type="region of interest" description="Disordered" evidence="1">
    <location>
        <begin position="126"/>
        <end position="246"/>
    </location>
</feature>
<evidence type="ECO:0000256" key="1">
    <source>
        <dbReference type="SAM" id="MobiDB-lite"/>
    </source>
</evidence>
<feature type="compositionally biased region" description="Basic and acidic residues" evidence="1">
    <location>
        <begin position="178"/>
        <end position="195"/>
    </location>
</feature>
<protein>
    <submittedName>
        <fullName evidence="3">BQ5605_C014g07612 protein</fullName>
    </submittedName>
</protein>
<evidence type="ECO:0000313" key="4">
    <source>
        <dbReference type="Proteomes" id="UP000249464"/>
    </source>
</evidence>
<evidence type="ECO:0000313" key="3">
    <source>
        <dbReference type="EMBL" id="SGY19310.1"/>
    </source>
</evidence>
<accession>A0A2X0LYM3</accession>
<organism evidence="3 4">
    <name type="scientific">Microbotryum silenes-dioicae</name>
    <dbReference type="NCBI Taxonomy" id="796604"/>
    <lineage>
        <taxon>Eukaryota</taxon>
        <taxon>Fungi</taxon>
        <taxon>Dikarya</taxon>
        <taxon>Basidiomycota</taxon>
        <taxon>Pucciniomycotina</taxon>
        <taxon>Microbotryomycetes</taxon>
        <taxon>Microbotryales</taxon>
        <taxon>Microbotryaceae</taxon>
        <taxon>Microbotryum</taxon>
    </lineage>
</organism>
<name>A0A2X0LYM3_9BASI</name>
<proteinExistence type="predicted"/>
<feature type="compositionally biased region" description="Basic and acidic residues" evidence="1">
    <location>
        <begin position="209"/>
        <end position="218"/>
    </location>
</feature>